<dbReference type="OrthoDB" id="3269353at2759"/>
<evidence type="ECO:0000256" key="1">
    <source>
        <dbReference type="SAM" id="MobiDB-lite"/>
    </source>
</evidence>
<proteinExistence type="predicted"/>
<organism evidence="3">
    <name type="scientific">Melampsora larici-populina (strain 98AG31 / pathotype 3-4-7)</name>
    <name type="common">Poplar leaf rust fungus</name>
    <dbReference type="NCBI Taxonomy" id="747676"/>
    <lineage>
        <taxon>Eukaryota</taxon>
        <taxon>Fungi</taxon>
        <taxon>Dikarya</taxon>
        <taxon>Basidiomycota</taxon>
        <taxon>Pucciniomycotina</taxon>
        <taxon>Pucciniomycetes</taxon>
        <taxon>Pucciniales</taxon>
        <taxon>Melampsoraceae</taxon>
        <taxon>Melampsora</taxon>
    </lineage>
</organism>
<sequence>MIEIDAITVPKEYKENFTASVLDLVKESFQSIAEEADPEVAFNRTQQFVAARQGGSLTGDSYNQRINTSSDSEEPSDSYEHISSSTFTIQDSSYDQAGNQCTTYESEYCSDFLAHCVDSTLPKNEKVQPIAPKTKSSKETSKSVKRARRYVTVGPQSVVRLNKSKHLKPSIPPSQPFFQHCEDRASDGGDEELFDSLALILEELTNPPKQTKSFDSRASKRSLDVKCDSKGSGNVDCYDYEDSDLELEDFSVIQSARKVPIETVSGRRTRYSDFYPHMSRF</sequence>
<dbReference type="AlphaFoldDB" id="F4S0L6"/>
<feature type="region of interest" description="Disordered" evidence="1">
    <location>
        <begin position="127"/>
        <end position="147"/>
    </location>
</feature>
<dbReference type="Proteomes" id="UP000001072">
    <property type="component" value="Unassembled WGS sequence"/>
</dbReference>
<dbReference type="EMBL" id="GL883135">
    <property type="protein sequence ID" value="EGG01788.1"/>
    <property type="molecule type" value="Genomic_DNA"/>
</dbReference>
<name>F4S0L6_MELLP</name>
<gene>
    <name evidence="2" type="ORF">MELLADRAFT_72906</name>
</gene>
<dbReference type="GeneID" id="18932228"/>
<keyword evidence="3" id="KW-1185">Reference proteome</keyword>
<protein>
    <submittedName>
        <fullName evidence="2">Uncharacterized protein</fullName>
    </submittedName>
</protein>
<dbReference type="KEGG" id="mlr:MELLADRAFT_72906"/>
<reference evidence="3" key="1">
    <citation type="journal article" date="2011" name="Proc. Natl. Acad. Sci. U.S.A.">
        <title>Obligate biotrophy features unraveled by the genomic analysis of rust fungi.</title>
        <authorList>
            <person name="Duplessis S."/>
            <person name="Cuomo C.A."/>
            <person name="Lin Y.-C."/>
            <person name="Aerts A."/>
            <person name="Tisserant E."/>
            <person name="Veneault-Fourrey C."/>
            <person name="Joly D.L."/>
            <person name="Hacquard S."/>
            <person name="Amselem J."/>
            <person name="Cantarel B.L."/>
            <person name="Chiu R."/>
            <person name="Coutinho P.M."/>
            <person name="Feau N."/>
            <person name="Field M."/>
            <person name="Frey P."/>
            <person name="Gelhaye E."/>
            <person name="Goldberg J."/>
            <person name="Grabherr M.G."/>
            <person name="Kodira C.D."/>
            <person name="Kohler A."/>
            <person name="Kuees U."/>
            <person name="Lindquist E.A."/>
            <person name="Lucas S.M."/>
            <person name="Mago R."/>
            <person name="Mauceli E."/>
            <person name="Morin E."/>
            <person name="Murat C."/>
            <person name="Pangilinan J.L."/>
            <person name="Park R."/>
            <person name="Pearson M."/>
            <person name="Quesneville H."/>
            <person name="Rouhier N."/>
            <person name="Sakthikumar S."/>
            <person name="Salamov A.A."/>
            <person name="Schmutz J."/>
            <person name="Selles B."/>
            <person name="Shapiro H."/>
            <person name="Tanguay P."/>
            <person name="Tuskan G.A."/>
            <person name="Henrissat B."/>
            <person name="Van de Peer Y."/>
            <person name="Rouze P."/>
            <person name="Ellis J.G."/>
            <person name="Dodds P.N."/>
            <person name="Schein J.E."/>
            <person name="Zhong S."/>
            <person name="Hamelin R.C."/>
            <person name="Grigoriev I.V."/>
            <person name="Szabo L.J."/>
            <person name="Martin F."/>
        </authorList>
    </citation>
    <scope>NUCLEOTIDE SEQUENCE [LARGE SCALE GENOMIC DNA]</scope>
    <source>
        <strain evidence="3">98AG31 / pathotype 3-4-7</strain>
    </source>
</reference>
<dbReference type="RefSeq" id="XP_007414888.1">
    <property type="nucleotide sequence ID" value="XM_007414826.1"/>
</dbReference>
<evidence type="ECO:0000313" key="3">
    <source>
        <dbReference type="Proteomes" id="UP000001072"/>
    </source>
</evidence>
<dbReference type="VEuPathDB" id="FungiDB:MELLADRAFT_72906"/>
<evidence type="ECO:0000313" key="2">
    <source>
        <dbReference type="EMBL" id="EGG01788.1"/>
    </source>
</evidence>
<accession>F4S0L6</accession>
<dbReference type="HOGENOM" id="CLU_990720_0_0_1"/>
<dbReference type="InParanoid" id="F4S0L6"/>
<feature type="compositionally biased region" description="Polar residues" evidence="1">
    <location>
        <begin position="58"/>
        <end position="68"/>
    </location>
</feature>
<feature type="region of interest" description="Disordered" evidence="1">
    <location>
        <begin position="53"/>
        <end position="79"/>
    </location>
</feature>